<dbReference type="KEGG" id="pami:JCM7686_2284"/>
<evidence type="ECO:0000313" key="4">
    <source>
        <dbReference type="Proteomes" id="UP000015480"/>
    </source>
</evidence>
<proteinExistence type="predicted"/>
<gene>
    <name evidence="3" type="ORF">JCM7686_2284</name>
</gene>
<dbReference type="PRINTS" id="PR00111">
    <property type="entry name" value="ABHYDROLASE"/>
</dbReference>
<accession>S5XPS9</accession>
<dbReference type="Pfam" id="PF00561">
    <property type="entry name" value="Abhydrolase_1"/>
    <property type="match status" value="1"/>
</dbReference>
<dbReference type="STRING" id="1367847.JCM7686_2284"/>
<evidence type="ECO:0000259" key="2">
    <source>
        <dbReference type="Pfam" id="PF00561"/>
    </source>
</evidence>
<dbReference type="InterPro" id="IPR029058">
    <property type="entry name" value="AB_hydrolase_fold"/>
</dbReference>
<dbReference type="PATRIC" id="fig|1367847.3.peg.2278"/>
<dbReference type="InterPro" id="IPR000639">
    <property type="entry name" value="Epox_hydrolase-like"/>
</dbReference>
<sequence length="431" mass="47254">MIAQGAERAAHHHRIGVEHLPNALRGLAPPEQAHMHQHMQHSGKPAIGLHRIPFRNNSCYAILTDPHMCNIYCYTIKELRCTALGYPIWRGTALPPLFRHPEKSPMKETILQTRTIKMSLLEAGHGPLVVLCHGFPETKRAWRHQIAALAQAGYRAVAPDLRGYGQSEAPEGAEHYSVIHAVGDLVALLDALGEQQAVIVGHDWGATIAWQAALMRPDRFRAVVALSVPMMGQPPVPPSRIFPQNENALFYTLYFQNPEGAEAEFGRDPRQTLRKLIFAASGEAGPRLPGDATPNPFGMVSRSSGLLATLPDPARLPDWLPGAEFDALAQAFEASGFTGGLNYYRNLDRNWELQQAYAGATVTPPALFLIGTRDSGLAMPGMDQIIAAMPALVPDLRGSHLVEGAGHWLQQERPAEVSALILDFLRQLPDR</sequence>
<evidence type="ECO:0000313" key="3">
    <source>
        <dbReference type="EMBL" id="AGT09354.1"/>
    </source>
</evidence>
<dbReference type="PANTHER" id="PTHR43329">
    <property type="entry name" value="EPOXIDE HYDROLASE"/>
    <property type="match status" value="1"/>
</dbReference>
<dbReference type="HOGENOM" id="CLU_020336_7_2_5"/>
<keyword evidence="4" id="KW-1185">Reference proteome</keyword>
<organism evidence="3 4">
    <name type="scientific">Paracoccus aminophilus JCM 7686</name>
    <dbReference type="NCBI Taxonomy" id="1367847"/>
    <lineage>
        <taxon>Bacteria</taxon>
        <taxon>Pseudomonadati</taxon>
        <taxon>Pseudomonadota</taxon>
        <taxon>Alphaproteobacteria</taxon>
        <taxon>Rhodobacterales</taxon>
        <taxon>Paracoccaceae</taxon>
        <taxon>Paracoccus</taxon>
    </lineage>
</organism>
<name>S5XPS9_PARAH</name>
<keyword evidence="1 3" id="KW-0378">Hydrolase</keyword>
<dbReference type="SUPFAM" id="SSF53474">
    <property type="entry name" value="alpha/beta-Hydrolases"/>
    <property type="match status" value="1"/>
</dbReference>
<feature type="domain" description="AB hydrolase-1" evidence="2">
    <location>
        <begin position="127"/>
        <end position="232"/>
    </location>
</feature>
<dbReference type="eggNOG" id="COG0596">
    <property type="taxonomic scope" value="Bacteria"/>
</dbReference>
<evidence type="ECO:0000256" key="1">
    <source>
        <dbReference type="ARBA" id="ARBA00022801"/>
    </source>
</evidence>
<dbReference type="Proteomes" id="UP000015480">
    <property type="component" value="Chromosome"/>
</dbReference>
<dbReference type="InterPro" id="IPR000073">
    <property type="entry name" value="AB_hydrolase_1"/>
</dbReference>
<dbReference type="AlphaFoldDB" id="S5XPS9"/>
<dbReference type="PRINTS" id="PR00412">
    <property type="entry name" value="EPOXHYDRLASE"/>
</dbReference>
<protein>
    <submittedName>
        <fullName evidence="3">Epoxide hydrolase</fullName>
        <ecNumber evidence="3">3.3.2.9</ecNumber>
    </submittedName>
</protein>
<dbReference type="EMBL" id="CP006650">
    <property type="protein sequence ID" value="AGT09354.1"/>
    <property type="molecule type" value="Genomic_DNA"/>
</dbReference>
<dbReference type="Gene3D" id="3.40.50.1820">
    <property type="entry name" value="alpha/beta hydrolase"/>
    <property type="match status" value="1"/>
</dbReference>
<dbReference type="GO" id="GO:0033961">
    <property type="term" value="F:cis-stilbene-oxide hydrolase activity"/>
    <property type="evidence" value="ECO:0007669"/>
    <property type="project" value="UniProtKB-EC"/>
</dbReference>
<reference evidence="3 4" key="1">
    <citation type="journal article" date="2014" name="BMC Genomics">
        <title>Architecture and functions of a multipartite genome of the methylotrophic bacterium Paracoccus aminophilus JCM 7686, containing primary and secondary chromids.</title>
        <authorList>
            <person name="Dziewit L."/>
            <person name="Czarnecki J."/>
            <person name="Wibberg D."/>
            <person name="Radlinska M."/>
            <person name="Mrozek P."/>
            <person name="Szymczak M."/>
            <person name="Schluter A."/>
            <person name="Puhler A."/>
            <person name="Bartosik D."/>
        </authorList>
    </citation>
    <scope>NUCLEOTIDE SEQUENCE [LARGE SCALE GENOMIC DNA]</scope>
    <source>
        <strain evidence="3">JCM 7686</strain>
    </source>
</reference>
<dbReference type="EC" id="3.3.2.9" evidence="3"/>